<dbReference type="InterPro" id="IPR013780">
    <property type="entry name" value="Glyco_hydro_b"/>
</dbReference>
<dbReference type="AlphaFoldDB" id="A0A0L7LQ28"/>
<dbReference type="Pfam" id="PF02806">
    <property type="entry name" value="Alpha-amylase_C"/>
    <property type="match status" value="1"/>
</dbReference>
<reference evidence="3 4" key="1">
    <citation type="journal article" date="2015" name="Genome Biol. Evol.">
        <title>The genome of winter moth (Operophtera brumata) provides a genomic perspective on sexual dimorphism and phenology.</title>
        <authorList>
            <person name="Derks M.F."/>
            <person name="Smit S."/>
            <person name="Salis L."/>
            <person name="Schijlen E."/>
            <person name="Bossers A."/>
            <person name="Mateman C."/>
            <person name="Pijl A.S."/>
            <person name="de Ridder D."/>
            <person name="Groenen M.A."/>
            <person name="Visser M.E."/>
            <person name="Megens H.J."/>
        </authorList>
    </citation>
    <scope>NUCLEOTIDE SEQUENCE [LARGE SCALE GENOMIC DNA]</scope>
    <source>
        <strain evidence="3">WM2013NL</strain>
        <tissue evidence="3">Head and thorax</tissue>
    </source>
</reference>
<keyword evidence="4" id="KW-1185">Reference proteome</keyword>
<dbReference type="GO" id="GO:0005737">
    <property type="term" value="C:cytoplasm"/>
    <property type="evidence" value="ECO:0007669"/>
    <property type="project" value="TreeGrafter"/>
</dbReference>
<dbReference type="InterPro" id="IPR017853">
    <property type="entry name" value="GH"/>
</dbReference>
<dbReference type="PANTHER" id="PTHR43651">
    <property type="entry name" value="1,4-ALPHA-GLUCAN-BRANCHING ENZYME"/>
    <property type="match status" value="1"/>
</dbReference>
<dbReference type="PANTHER" id="PTHR43651:SF3">
    <property type="entry name" value="1,4-ALPHA-GLUCAN-BRANCHING ENZYME"/>
    <property type="match status" value="1"/>
</dbReference>
<proteinExistence type="predicted"/>
<dbReference type="GO" id="GO:0003844">
    <property type="term" value="F:1,4-alpha-glucan branching enzyme activity"/>
    <property type="evidence" value="ECO:0007669"/>
    <property type="project" value="InterPro"/>
</dbReference>
<name>A0A0L7LQ28_OPEBR</name>
<dbReference type="FunFam" id="3.20.20.80:FF:000338">
    <property type="entry name" value="1,4-alpha-glucan branching enzyme, putative"/>
    <property type="match status" value="1"/>
</dbReference>
<evidence type="ECO:0000256" key="1">
    <source>
        <dbReference type="SAM" id="MobiDB-lite"/>
    </source>
</evidence>
<dbReference type="InterPro" id="IPR006048">
    <property type="entry name" value="A-amylase/branching_C"/>
</dbReference>
<evidence type="ECO:0000313" key="4">
    <source>
        <dbReference type="Proteomes" id="UP000037510"/>
    </source>
</evidence>
<dbReference type="Proteomes" id="UP000037510">
    <property type="component" value="Unassembled WGS sequence"/>
</dbReference>
<dbReference type="STRING" id="104452.A0A0L7LQ28"/>
<feature type="domain" description="Alpha-amylase/branching enzyme C-terminal all beta" evidence="2">
    <location>
        <begin position="482"/>
        <end position="519"/>
    </location>
</feature>
<protein>
    <recommendedName>
        <fullName evidence="2">Alpha-amylase/branching enzyme C-terminal all beta domain-containing protein</fullName>
    </recommendedName>
</protein>
<dbReference type="SUPFAM" id="SSF51445">
    <property type="entry name" value="(Trans)glycosidases"/>
    <property type="match status" value="1"/>
</dbReference>
<accession>A0A0L7LQ28</accession>
<evidence type="ECO:0000313" key="3">
    <source>
        <dbReference type="EMBL" id="KOB77542.1"/>
    </source>
</evidence>
<organism evidence="3 4">
    <name type="scientific">Operophtera brumata</name>
    <name type="common">Winter moth</name>
    <name type="synonym">Phalaena brumata</name>
    <dbReference type="NCBI Taxonomy" id="104452"/>
    <lineage>
        <taxon>Eukaryota</taxon>
        <taxon>Metazoa</taxon>
        <taxon>Ecdysozoa</taxon>
        <taxon>Arthropoda</taxon>
        <taxon>Hexapoda</taxon>
        <taxon>Insecta</taxon>
        <taxon>Pterygota</taxon>
        <taxon>Neoptera</taxon>
        <taxon>Endopterygota</taxon>
        <taxon>Lepidoptera</taxon>
        <taxon>Glossata</taxon>
        <taxon>Ditrysia</taxon>
        <taxon>Geometroidea</taxon>
        <taxon>Geometridae</taxon>
        <taxon>Larentiinae</taxon>
        <taxon>Operophtera</taxon>
    </lineage>
</organism>
<comment type="caution">
    <text evidence="3">The sequence shown here is derived from an EMBL/GenBank/DDBJ whole genome shotgun (WGS) entry which is preliminary data.</text>
</comment>
<gene>
    <name evidence="3" type="ORF">OBRU01_04000</name>
</gene>
<evidence type="ECO:0000259" key="2">
    <source>
        <dbReference type="Pfam" id="PF02806"/>
    </source>
</evidence>
<dbReference type="Gene3D" id="2.60.40.1180">
    <property type="entry name" value="Golgi alpha-mannosidase II"/>
    <property type="match status" value="2"/>
</dbReference>
<dbReference type="GO" id="GO:0043169">
    <property type="term" value="F:cation binding"/>
    <property type="evidence" value="ECO:0007669"/>
    <property type="project" value="InterPro"/>
</dbReference>
<dbReference type="Gene3D" id="3.20.20.80">
    <property type="entry name" value="Glycosidases"/>
    <property type="match status" value="2"/>
</dbReference>
<dbReference type="GO" id="GO:0005978">
    <property type="term" value="P:glycogen biosynthetic process"/>
    <property type="evidence" value="ECO:0007669"/>
    <property type="project" value="InterPro"/>
</dbReference>
<feature type="region of interest" description="Disordered" evidence="1">
    <location>
        <begin position="221"/>
        <end position="244"/>
    </location>
</feature>
<sequence>MGGNYSAMDPMEVPVPDLPKLLERDEYLKPYEREIRRRYGCFKDLYDRIETWDGGIDGFTKGYKYFGAQFNADGSIEYGKWQLHIPANGDGACPLQHGSRVQIIVNDHLYRMSPWASYVKPFEGFTYQQFIYRPDQPYQFKHPKVSRPASLRIYECHVGYNTVQLMAIMEHAYYASFGYQTWCTRTPPRTRWTASTSGMAPRRATSTPEFAARTRCGTVASSTIQKHAERPQRVGRHRGGLLPRRSPRHALAVGQSPLQLFRNTLDGLNEWDGTAAGYFHAGNRSAQIPVVQLEMDVSGMPASCRPVSEGGSGFDYRLGMAIPDMWIKLLKEQKDEEWKLGHIVHTLTNRRWMEGTVAYAESHDQALVGDKTIAFWLMDAAMYTHMSTLSEPSAVVERGLALHCMIRLITHALGGEAYLNFIGNEFGHPEWLDFPRAGNNSSYHYARRQWGLVDDALLKYRLLNNFDRDMNLAEEKYGWLAAQPVVAFERAGLLFVFNFNPSQSFTDYRVGVNVEGTYKYKQYGGVGRVEPGGDAHLTQSIPWGNRMDSIQYKQYGGFGRVEPGGDARLTQSIPWGNRMDSIQYKQYGGFGRVEPGVDAHLTQSIPWGNRMDSIQYKQYGGFGRVEPGGDAHLTQSIPWGNRMDSIQYKQYGGFGRVEPGGDAHLTQSIPWGNRMDSIQVYIPTRTAIVYAKVN</sequence>
<dbReference type="SUPFAM" id="SSF51011">
    <property type="entry name" value="Glycosyl hydrolase domain"/>
    <property type="match status" value="1"/>
</dbReference>
<dbReference type="EMBL" id="JTDY01000361">
    <property type="protein sequence ID" value="KOB77542.1"/>
    <property type="molecule type" value="Genomic_DNA"/>
</dbReference>